<dbReference type="InterPro" id="IPR007963">
    <property type="entry name" value="Peptidase_M61_catalytic"/>
</dbReference>
<dbReference type="AlphaFoldDB" id="A0A432DT42"/>
<evidence type="ECO:0000313" key="2">
    <source>
        <dbReference type="EMBL" id="RTZ46101.1"/>
    </source>
</evidence>
<proteinExistence type="predicted"/>
<organism evidence="2 3">
    <name type="scientific">Chryseobacterium arthrosphaerae</name>
    <dbReference type="NCBI Taxonomy" id="651561"/>
    <lineage>
        <taxon>Bacteria</taxon>
        <taxon>Pseudomonadati</taxon>
        <taxon>Bacteroidota</taxon>
        <taxon>Flavobacteriia</taxon>
        <taxon>Flavobacteriales</taxon>
        <taxon>Weeksellaceae</taxon>
        <taxon>Chryseobacterium group</taxon>
        <taxon>Chryseobacterium</taxon>
    </lineage>
</organism>
<dbReference type="Pfam" id="PF05299">
    <property type="entry name" value="Peptidase_M61"/>
    <property type="match status" value="1"/>
</dbReference>
<name>A0A432DT42_9FLAO</name>
<sequence length="238" mass="27681">MNLRMKADIWVMAGAFHSTVCLYRSGNMKFLPNALNRVASHEFFHIVTPLNIHSGEIQHYDFLNPVMSEHLWLYEGMTEYATIHMPVKQKMISLEDFEKSIEDKIEGMKEFDNTLPLTEMSKNSMERQDQYMNFYQKGALVGLCLDIRLRQLSGGKMGTQDLMQQLMKKYGEGKYFNDDDLFDEITRMTYPEIRTFFRILLKVANHSFEAISGKAGFDYNETTGKVKSLLILIPNSWL</sequence>
<gene>
    <name evidence="2" type="ORF">EJ377_16485</name>
</gene>
<dbReference type="Proteomes" id="UP000276953">
    <property type="component" value="Unassembled WGS sequence"/>
</dbReference>
<evidence type="ECO:0000313" key="3">
    <source>
        <dbReference type="Proteomes" id="UP000276953"/>
    </source>
</evidence>
<feature type="domain" description="Peptidase M61 catalytic" evidence="1">
    <location>
        <begin position="37"/>
        <end position="141"/>
    </location>
</feature>
<accession>A0A432DT42</accession>
<dbReference type="EMBL" id="RYFC01000003">
    <property type="protein sequence ID" value="RTZ46101.1"/>
    <property type="molecule type" value="Genomic_DNA"/>
</dbReference>
<dbReference type="Gene3D" id="1.10.390.10">
    <property type="entry name" value="Neutral Protease Domain 2"/>
    <property type="match status" value="1"/>
</dbReference>
<reference evidence="2 3" key="1">
    <citation type="submission" date="2018-12" db="EMBL/GenBank/DDBJ databases">
        <title>Draft Genome Sequence of Chryseobacterium arthrosphaerae strain ED882-96 Isolated from the Blood of a Patient with Liver Cirrhosis in Taiwan.</title>
        <authorList>
            <person name="Lin J.-N."/>
            <person name="Lai C.-H."/>
            <person name="Yang C.-H."/>
            <person name="Huang Y.-H."/>
        </authorList>
    </citation>
    <scope>NUCLEOTIDE SEQUENCE [LARGE SCALE GENOMIC DNA]</scope>
    <source>
        <strain evidence="2 3">ED882-96</strain>
    </source>
</reference>
<protein>
    <recommendedName>
        <fullName evidence="1">Peptidase M61 catalytic domain-containing protein</fullName>
    </recommendedName>
</protein>
<comment type="caution">
    <text evidence="2">The sequence shown here is derived from an EMBL/GenBank/DDBJ whole genome shotgun (WGS) entry which is preliminary data.</text>
</comment>
<dbReference type="InterPro" id="IPR027268">
    <property type="entry name" value="Peptidase_M4/M1_CTD_sf"/>
</dbReference>
<evidence type="ECO:0000259" key="1">
    <source>
        <dbReference type="Pfam" id="PF05299"/>
    </source>
</evidence>